<evidence type="ECO:0000256" key="13">
    <source>
        <dbReference type="HAMAP-Rule" id="MF_00409"/>
    </source>
</evidence>
<reference evidence="14" key="1">
    <citation type="submission" date="2022-10" db="EMBL/GenBank/DDBJ databases">
        <authorList>
            <person name="Botero Cardona J."/>
        </authorList>
    </citation>
    <scope>NUCLEOTIDE SEQUENCE</scope>
    <source>
        <strain evidence="14">R-83534</strain>
    </source>
</reference>
<evidence type="ECO:0000256" key="3">
    <source>
        <dbReference type="ARBA" id="ARBA00012071"/>
    </source>
</evidence>
<name>A0ABM9HRB2_9PROT</name>
<keyword evidence="5 13" id="KW-0444">Lipid biosynthesis</keyword>
<dbReference type="InterPro" id="IPR027417">
    <property type="entry name" value="P-loop_NTPase"/>
</dbReference>
<dbReference type="HAMAP" id="MF_00409">
    <property type="entry name" value="LpxK"/>
    <property type="match status" value="1"/>
</dbReference>
<sequence>MKAPLFWQITPPTLIAKILTPFSYITDYITQQRLSKPSYKASIPVICCGNLSVGGTGKTTVVLELGKYFQQFYKIAFLIRGYKRKNQNQNPVLVNITQHNVDDVGDEALLLARLAPTWVGANRADSAKAAIQNGAELLIMDDGFQNPTLYQDLPIIIIDGAVGFGNQKALPAGPLREFLHHGLSRAKACILIGEDQMDIKKLLPKKLPVVHASLEMDARIICYSGKSVIAFAGIGRPEKFFRALQQNQLYLTEQIAFPDHHFYSNIDIEKLLYLKYKHQTSLVTTPKDYARLPVSFKEHVIPLGVHLRWQDQRALPHLQELLHSTFAQGAKG</sequence>
<evidence type="ECO:0000256" key="2">
    <source>
        <dbReference type="ARBA" id="ARBA00004870"/>
    </source>
</evidence>
<keyword evidence="6 13" id="KW-0441">Lipid A biosynthesis</keyword>
<comment type="similarity">
    <text evidence="13">Belongs to the LpxK family.</text>
</comment>
<evidence type="ECO:0000256" key="12">
    <source>
        <dbReference type="ARBA" id="ARBA00029757"/>
    </source>
</evidence>
<comment type="catalytic activity">
    <reaction evidence="13">
        <text>a lipid A disaccharide + ATP = a lipid IVA + ADP + H(+)</text>
        <dbReference type="Rhea" id="RHEA:67840"/>
        <dbReference type="ChEBI" id="CHEBI:15378"/>
        <dbReference type="ChEBI" id="CHEBI:30616"/>
        <dbReference type="ChEBI" id="CHEBI:176343"/>
        <dbReference type="ChEBI" id="CHEBI:176425"/>
        <dbReference type="ChEBI" id="CHEBI:456216"/>
        <dbReference type="EC" id="2.7.1.130"/>
    </reaction>
</comment>
<evidence type="ECO:0000256" key="1">
    <source>
        <dbReference type="ARBA" id="ARBA00002274"/>
    </source>
</evidence>
<evidence type="ECO:0000256" key="5">
    <source>
        <dbReference type="ARBA" id="ARBA00022516"/>
    </source>
</evidence>
<keyword evidence="11 13" id="KW-0443">Lipid metabolism</keyword>
<evidence type="ECO:0000256" key="4">
    <source>
        <dbReference type="ARBA" id="ARBA00016436"/>
    </source>
</evidence>
<dbReference type="EC" id="2.7.1.130" evidence="3 13"/>
<comment type="function">
    <text evidence="1 13">Transfers the gamma-phosphate of ATP to the 4'-position of a tetraacyldisaccharide 1-phosphate intermediate (termed DS-1-P) to form tetraacyldisaccharide 1,4'-bis-phosphate (lipid IVA).</text>
</comment>
<comment type="caution">
    <text evidence="14">The sequence shown here is derived from an EMBL/GenBank/DDBJ whole genome shotgun (WGS) entry which is preliminary data.</text>
</comment>
<proteinExistence type="inferred from homology"/>
<comment type="pathway">
    <text evidence="2 13">Glycolipid biosynthesis; lipid IV(A) biosynthesis; lipid IV(A) from (3R)-3-hydroxytetradecanoyl-[acyl-carrier-protein] and UDP-N-acetyl-alpha-D-glucosamine: step 6/6.</text>
</comment>
<dbReference type="NCBIfam" id="TIGR00682">
    <property type="entry name" value="lpxK"/>
    <property type="match status" value="1"/>
</dbReference>
<dbReference type="RefSeq" id="WP_282024107.1">
    <property type="nucleotide sequence ID" value="NZ_CAMXCH010000003.1"/>
</dbReference>
<dbReference type="PANTHER" id="PTHR42724:SF1">
    <property type="entry name" value="TETRAACYLDISACCHARIDE 4'-KINASE, MITOCHONDRIAL-RELATED"/>
    <property type="match status" value="1"/>
</dbReference>
<evidence type="ECO:0000313" key="14">
    <source>
        <dbReference type="EMBL" id="CAI3948607.1"/>
    </source>
</evidence>
<evidence type="ECO:0000256" key="8">
    <source>
        <dbReference type="ARBA" id="ARBA00022741"/>
    </source>
</evidence>
<keyword evidence="8 13" id="KW-0547">Nucleotide-binding</keyword>
<dbReference type="Proteomes" id="UP001154272">
    <property type="component" value="Unassembled WGS sequence"/>
</dbReference>
<evidence type="ECO:0000256" key="6">
    <source>
        <dbReference type="ARBA" id="ARBA00022556"/>
    </source>
</evidence>
<keyword evidence="9 13" id="KW-0418">Kinase</keyword>
<dbReference type="PANTHER" id="PTHR42724">
    <property type="entry name" value="TETRAACYLDISACCHARIDE 4'-KINASE"/>
    <property type="match status" value="1"/>
</dbReference>
<gene>
    <name evidence="13" type="primary">lpxK</name>
    <name evidence="14" type="ORF">R83534S58_LOCUS1571</name>
</gene>
<organism evidence="14 15">
    <name type="scientific">Commensalibacter papalotli</name>
    <name type="common">ex Botero et al. 2024</name>
    <dbReference type="NCBI Taxonomy" id="2972766"/>
    <lineage>
        <taxon>Bacteria</taxon>
        <taxon>Pseudomonadati</taxon>
        <taxon>Pseudomonadota</taxon>
        <taxon>Alphaproteobacteria</taxon>
        <taxon>Acetobacterales</taxon>
        <taxon>Acetobacteraceae</taxon>
    </lineage>
</organism>
<dbReference type="Pfam" id="PF02606">
    <property type="entry name" value="LpxK"/>
    <property type="match status" value="1"/>
</dbReference>
<dbReference type="EMBL" id="CAMXCH010000003">
    <property type="protein sequence ID" value="CAI3948607.1"/>
    <property type="molecule type" value="Genomic_DNA"/>
</dbReference>
<accession>A0ABM9HRB2</accession>
<evidence type="ECO:0000313" key="15">
    <source>
        <dbReference type="Proteomes" id="UP001154272"/>
    </source>
</evidence>
<keyword evidence="10 13" id="KW-0067">ATP-binding</keyword>
<dbReference type="InterPro" id="IPR003758">
    <property type="entry name" value="LpxK"/>
</dbReference>
<evidence type="ECO:0000256" key="11">
    <source>
        <dbReference type="ARBA" id="ARBA00023098"/>
    </source>
</evidence>
<dbReference type="SUPFAM" id="SSF52540">
    <property type="entry name" value="P-loop containing nucleoside triphosphate hydrolases"/>
    <property type="match status" value="1"/>
</dbReference>
<evidence type="ECO:0000256" key="7">
    <source>
        <dbReference type="ARBA" id="ARBA00022679"/>
    </source>
</evidence>
<evidence type="ECO:0000256" key="10">
    <source>
        <dbReference type="ARBA" id="ARBA00022840"/>
    </source>
</evidence>
<evidence type="ECO:0000256" key="9">
    <source>
        <dbReference type="ARBA" id="ARBA00022777"/>
    </source>
</evidence>
<keyword evidence="7 13" id="KW-0808">Transferase</keyword>
<protein>
    <recommendedName>
        <fullName evidence="4 13">Tetraacyldisaccharide 4'-kinase</fullName>
        <ecNumber evidence="3 13">2.7.1.130</ecNumber>
    </recommendedName>
    <alternativeName>
        <fullName evidence="12 13">Lipid A 4'-kinase</fullName>
    </alternativeName>
</protein>
<feature type="binding site" evidence="13">
    <location>
        <begin position="52"/>
        <end position="59"/>
    </location>
    <ligand>
        <name>ATP</name>
        <dbReference type="ChEBI" id="CHEBI:30616"/>
    </ligand>
</feature>
<keyword evidence="15" id="KW-1185">Reference proteome</keyword>